<protein>
    <recommendedName>
        <fullName evidence="3">O-fucosyltransferase family protein</fullName>
    </recommendedName>
</protein>
<organism evidence="2">
    <name type="scientific">Mantoniella antarctica</name>
    <dbReference type="NCBI Taxonomy" id="81844"/>
    <lineage>
        <taxon>Eukaryota</taxon>
        <taxon>Viridiplantae</taxon>
        <taxon>Chlorophyta</taxon>
        <taxon>Mamiellophyceae</taxon>
        <taxon>Mamiellales</taxon>
        <taxon>Mamiellaceae</taxon>
        <taxon>Mantoniella</taxon>
    </lineage>
</organism>
<reference evidence="2" key="1">
    <citation type="submission" date="2021-01" db="EMBL/GenBank/DDBJ databases">
        <authorList>
            <person name="Corre E."/>
            <person name="Pelletier E."/>
            <person name="Niang G."/>
            <person name="Scheremetjew M."/>
            <person name="Finn R."/>
            <person name="Kale V."/>
            <person name="Holt S."/>
            <person name="Cochrane G."/>
            <person name="Meng A."/>
            <person name="Brown T."/>
            <person name="Cohen L."/>
        </authorList>
    </citation>
    <scope>NUCLEOTIDE SEQUENCE</scope>
    <source>
        <strain evidence="2">SL-175</strain>
    </source>
</reference>
<dbReference type="Gene3D" id="3.40.50.11350">
    <property type="match status" value="1"/>
</dbReference>
<dbReference type="EMBL" id="HBFC01006808">
    <property type="protein sequence ID" value="CAD8701145.1"/>
    <property type="molecule type" value="Transcribed_RNA"/>
</dbReference>
<feature type="signal peptide" evidence="1">
    <location>
        <begin position="1"/>
        <end position="27"/>
    </location>
</feature>
<name>A0A7S0SCY2_9CHLO</name>
<feature type="chain" id="PRO_5030789457" description="O-fucosyltransferase family protein" evidence="1">
    <location>
        <begin position="28"/>
        <end position="445"/>
    </location>
</feature>
<evidence type="ECO:0008006" key="3">
    <source>
        <dbReference type="Google" id="ProtNLM"/>
    </source>
</evidence>
<evidence type="ECO:0000313" key="2">
    <source>
        <dbReference type="EMBL" id="CAD8701145.1"/>
    </source>
</evidence>
<accession>A0A7S0SCY2</accession>
<proteinExistence type="predicted"/>
<keyword evidence="1" id="KW-0732">Signal</keyword>
<evidence type="ECO:0000256" key="1">
    <source>
        <dbReference type="SAM" id="SignalP"/>
    </source>
</evidence>
<sequence length="445" mass="48903">MSRGRRRSAPAALLTLMSATAFTCAGAASDTGPMVDASALLPLPASHECPTDRYLTLGPRTYTGGFNNMLMTFQAALLLARYTNRTFVVPAARNDRYKEFRFSWAVDYEALKPVWPCFFDSDTPWGEGPAPEAKGEEVTRTVLTTSPGSRGRRVPTSQVASDFHPKRGSLAALPPHRASLKNGVGKKIKDVAREFNEDPDVHNKPVIMVGGSAWGGLMTTCMNPNENGLFYAHVEPSPVIAAEIAHFKKLKGLVDGEYVGVHLRYLEGKCPGRAKMFYMPAVEKQIAAMCHNVYSHTAKVVAGAGLSMAGRQLYLASDRQRPMADKSFEQQGSISYDRGNKKDKYFGDGTHFVTGHLGGKVFEPAFDMFALVGAKLFVGNMLSTFSTNVANIRFGHGGRRSVLAWPEPEVMKERTFWECERATFWCGTVTKEWSSVRHSKAHGNC</sequence>
<gene>
    <name evidence="2" type="ORF">MANT1106_LOCUS3827</name>
</gene>
<dbReference type="AlphaFoldDB" id="A0A7S0SCY2"/>